<comment type="similarity">
    <text evidence="1">Belongs to the peptidase S1C family.</text>
</comment>
<dbReference type="KEGG" id="mng:MNEG_0598"/>
<keyword evidence="6" id="KW-1185">Reference proteome</keyword>
<dbReference type="GeneID" id="25726716"/>
<dbReference type="OrthoDB" id="4217619at2759"/>
<keyword evidence="2 5" id="KW-0645">Protease</keyword>
<evidence type="ECO:0000259" key="4">
    <source>
        <dbReference type="PROSITE" id="PS50106"/>
    </source>
</evidence>
<dbReference type="AlphaFoldDB" id="A0A0D2LLV7"/>
<accession>A0A0D2LLV7</accession>
<proteinExistence type="inferred from homology"/>
<evidence type="ECO:0000313" key="6">
    <source>
        <dbReference type="Proteomes" id="UP000054498"/>
    </source>
</evidence>
<dbReference type="Gene3D" id="2.30.42.10">
    <property type="match status" value="1"/>
</dbReference>
<dbReference type="SUPFAM" id="SSF50156">
    <property type="entry name" value="PDZ domain-like"/>
    <property type="match status" value="1"/>
</dbReference>
<dbReference type="GO" id="GO:0004252">
    <property type="term" value="F:serine-type endopeptidase activity"/>
    <property type="evidence" value="ECO:0007669"/>
    <property type="project" value="InterPro"/>
</dbReference>
<keyword evidence="3" id="KW-0378">Hydrolase</keyword>
<name>A0A0D2LLV7_9CHLO</name>
<dbReference type="Gene3D" id="2.40.10.10">
    <property type="entry name" value="Trypsin-like serine proteases"/>
    <property type="match status" value="2"/>
</dbReference>
<dbReference type="InterPro" id="IPR043504">
    <property type="entry name" value="Peptidase_S1_PA_chymotrypsin"/>
</dbReference>
<dbReference type="EC" id="1.3.1.74" evidence="5"/>
<dbReference type="SUPFAM" id="SSF50494">
    <property type="entry name" value="Trypsin-like serine proteases"/>
    <property type="match status" value="1"/>
</dbReference>
<dbReference type="RefSeq" id="XP_013906368.1">
    <property type="nucleotide sequence ID" value="XM_014050914.1"/>
</dbReference>
<dbReference type="InterPro" id="IPR051201">
    <property type="entry name" value="Chloro_Bact_Ser_Proteases"/>
</dbReference>
<dbReference type="MEROPS" id="S01.474"/>
<feature type="domain" description="PDZ" evidence="4">
    <location>
        <begin position="218"/>
        <end position="274"/>
    </location>
</feature>
<reference evidence="5 6" key="1">
    <citation type="journal article" date="2013" name="BMC Genomics">
        <title>Reconstruction of the lipid metabolism for the microalga Monoraphidium neglectum from its genome sequence reveals characteristics suitable for biofuel production.</title>
        <authorList>
            <person name="Bogen C."/>
            <person name="Al-Dilaimi A."/>
            <person name="Albersmeier A."/>
            <person name="Wichmann J."/>
            <person name="Grundmann M."/>
            <person name="Rupp O."/>
            <person name="Lauersen K.J."/>
            <person name="Blifernez-Klassen O."/>
            <person name="Kalinowski J."/>
            <person name="Goesmann A."/>
            <person name="Mussgnug J.H."/>
            <person name="Kruse O."/>
        </authorList>
    </citation>
    <scope>NUCLEOTIDE SEQUENCE [LARGE SCALE GENOMIC DNA]</scope>
    <source>
        <strain evidence="5 6">SAG 48.87</strain>
    </source>
</reference>
<dbReference type="EMBL" id="KK100270">
    <property type="protein sequence ID" value="KIZ07349.1"/>
    <property type="molecule type" value="Genomic_DNA"/>
</dbReference>
<dbReference type="Proteomes" id="UP000054498">
    <property type="component" value="Unassembled WGS sequence"/>
</dbReference>
<evidence type="ECO:0000256" key="2">
    <source>
        <dbReference type="ARBA" id="ARBA00022670"/>
    </source>
</evidence>
<gene>
    <name evidence="5" type="ORF">MNEG_0598</name>
</gene>
<dbReference type="STRING" id="145388.A0A0D2LLV7"/>
<dbReference type="PANTHER" id="PTHR43343:SF3">
    <property type="entry name" value="PROTEASE DO-LIKE 8, CHLOROPLASTIC"/>
    <property type="match status" value="1"/>
</dbReference>
<sequence length="320" mass="32273">MGRAASALDVEVPEGNGSGVVWDVRGNVVTNYHVLASSMAKLGVDKDPAAGRGKRVAVVTVLSRDGEKRVFEAKLVGADKARDLAVVQLTAPPDKLQPITLGQSAGVRVGQQVLSIGNPFGAFDHTLTTGVVSALNRDIRSQTGSIIPGGIQTDAAINPGNSGGPLLSSAGQLIGINTAIFTNTGSSAGIGFAIPVDTVRAVVPQLIASGKAVRAGLNAQIASDQVAQKLGVRAGALLQSVTPGGAAATAGLLATRRGLGGIIPGDTVLAVDGRLVGSPAGLLGALEQFKVGDKVTLLVARAGDQGDRKEIQVEVTLQPE</sequence>
<dbReference type="PRINTS" id="PR00834">
    <property type="entry name" value="PROTEASES2C"/>
</dbReference>
<evidence type="ECO:0000256" key="1">
    <source>
        <dbReference type="ARBA" id="ARBA00010541"/>
    </source>
</evidence>
<dbReference type="PANTHER" id="PTHR43343">
    <property type="entry name" value="PEPTIDASE S12"/>
    <property type="match status" value="1"/>
</dbReference>
<dbReference type="InterPro" id="IPR009003">
    <property type="entry name" value="Peptidase_S1_PA"/>
</dbReference>
<evidence type="ECO:0000313" key="5">
    <source>
        <dbReference type="EMBL" id="KIZ07349.1"/>
    </source>
</evidence>
<dbReference type="InterPro" id="IPR001940">
    <property type="entry name" value="Peptidase_S1C"/>
</dbReference>
<dbReference type="GO" id="GO:0032440">
    <property type="term" value="F:2-alkenal reductase [NAD(P)H] activity"/>
    <property type="evidence" value="ECO:0007669"/>
    <property type="project" value="UniProtKB-EC"/>
</dbReference>
<dbReference type="PROSITE" id="PS50106">
    <property type="entry name" value="PDZ"/>
    <property type="match status" value="1"/>
</dbReference>
<dbReference type="InterPro" id="IPR001478">
    <property type="entry name" value="PDZ"/>
</dbReference>
<protein>
    <submittedName>
        <fullName evidence="5">Protease Do-like 8</fullName>
        <ecNumber evidence="5">1.3.1.74</ecNumber>
    </submittedName>
</protein>
<dbReference type="Pfam" id="PF13180">
    <property type="entry name" value="PDZ_2"/>
    <property type="match status" value="1"/>
</dbReference>
<evidence type="ECO:0000256" key="3">
    <source>
        <dbReference type="ARBA" id="ARBA00022801"/>
    </source>
</evidence>
<organism evidence="5 6">
    <name type="scientific">Monoraphidium neglectum</name>
    <dbReference type="NCBI Taxonomy" id="145388"/>
    <lineage>
        <taxon>Eukaryota</taxon>
        <taxon>Viridiplantae</taxon>
        <taxon>Chlorophyta</taxon>
        <taxon>core chlorophytes</taxon>
        <taxon>Chlorophyceae</taxon>
        <taxon>CS clade</taxon>
        <taxon>Sphaeropleales</taxon>
        <taxon>Selenastraceae</taxon>
        <taxon>Monoraphidium</taxon>
    </lineage>
</organism>
<dbReference type="GO" id="GO:0006508">
    <property type="term" value="P:proteolysis"/>
    <property type="evidence" value="ECO:0007669"/>
    <property type="project" value="UniProtKB-KW"/>
</dbReference>
<keyword evidence="5" id="KW-0560">Oxidoreductase</keyword>
<dbReference type="InterPro" id="IPR036034">
    <property type="entry name" value="PDZ_sf"/>
</dbReference>
<dbReference type="Pfam" id="PF13365">
    <property type="entry name" value="Trypsin_2"/>
    <property type="match status" value="1"/>
</dbReference>